<evidence type="ECO:0000256" key="2">
    <source>
        <dbReference type="ARBA" id="ARBA00022862"/>
    </source>
</evidence>
<dbReference type="AlphaFoldDB" id="A0A0S6YZS0"/>
<name>A0A0S6YZS0_9GAMM</name>
<protein>
    <recommendedName>
        <fullName evidence="6">Alkyl hydroperoxide reductase AhpD</fullName>
        <ecNumber evidence="6">1.11.1.28</ecNumber>
    </recommendedName>
    <alternativeName>
        <fullName evidence="6">Alkylhydroperoxidase AhpD</fullName>
    </alternativeName>
</protein>
<keyword evidence="5 6" id="KW-0676">Redox-active center</keyword>
<proteinExistence type="inferred from homology"/>
<dbReference type="SUPFAM" id="SSF69118">
    <property type="entry name" value="AhpD-like"/>
    <property type="match status" value="1"/>
</dbReference>
<dbReference type="GO" id="GO:0006979">
    <property type="term" value="P:response to oxidative stress"/>
    <property type="evidence" value="ECO:0007669"/>
    <property type="project" value="InterPro"/>
</dbReference>
<dbReference type="HOGENOM" id="CLU_105328_0_0_6"/>
<evidence type="ECO:0000256" key="5">
    <source>
        <dbReference type="ARBA" id="ARBA00023284"/>
    </source>
</evidence>
<dbReference type="PANTHER" id="PTHR33930">
    <property type="entry name" value="ALKYL HYDROPEROXIDE REDUCTASE AHPD"/>
    <property type="match status" value="1"/>
</dbReference>
<comment type="function">
    <text evidence="6">Antioxidant protein with alkyl hydroperoxidase activity. Required for the reduction of the AhpC active site cysteine residues and for the regeneration of the AhpC enzyme activity.</text>
</comment>
<dbReference type="NCBIfam" id="TIGR00778">
    <property type="entry name" value="ahpD_dom"/>
    <property type="match status" value="1"/>
</dbReference>
<dbReference type="EC" id="1.11.1.28" evidence="6"/>
<gene>
    <name evidence="6" type="primary">ahpD</name>
    <name evidence="8" type="ORF">MBSD_1329</name>
</gene>
<dbReference type="EMBL" id="DF952378">
    <property type="protein sequence ID" value="GAN44794.1"/>
    <property type="molecule type" value="Genomic_DNA"/>
</dbReference>
<dbReference type="GO" id="GO:0051920">
    <property type="term" value="F:peroxiredoxin activity"/>
    <property type="evidence" value="ECO:0007669"/>
    <property type="project" value="InterPro"/>
</dbReference>
<dbReference type="GO" id="GO:0045454">
    <property type="term" value="P:cell redox homeostasis"/>
    <property type="evidence" value="ECO:0007669"/>
    <property type="project" value="TreeGrafter"/>
</dbReference>
<evidence type="ECO:0000256" key="6">
    <source>
        <dbReference type="HAMAP-Rule" id="MF_01676"/>
    </source>
</evidence>
<keyword evidence="1 6" id="KW-0575">Peroxidase</keyword>
<dbReference type="GO" id="GO:0032843">
    <property type="term" value="F:hydroperoxide reductase activity"/>
    <property type="evidence" value="ECO:0007669"/>
    <property type="project" value="InterPro"/>
</dbReference>
<dbReference type="InterPro" id="IPR004674">
    <property type="entry name" value="AhpD"/>
</dbReference>
<dbReference type="InterPro" id="IPR003779">
    <property type="entry name" value="CMD-like"/>
</dbReference>
<dbReference type="Pfam" id="PF02627">
    <property type="entry name" value="CMD"/>
    <property type="match status" value="1"/>
</dbReference>
<evidence type="ECO:0000259" key="7">
    <source>
        <dbReference type="Pfam" id="PF02627"/>
    </source>
</evidence>
<feature type="active site" description="Cysteine sulfenic acid (-SOH) intermediate" evidence="6">
    <location>
        <position position="137"/>
    </location>
</feature>
<comment type="catalytic activity">
    <reaction evidence="6">
        <text>N(6)-[(R)-dihydrolipoyl]-L-lysyl-[lipoyl-carrier protein] + a hydroperoxide = N(6)-[(R)-lipoyl]-L-lysyl-[lipoyl-carrier protein] + an alcohol + H2O</text>
        <dbReference type="Rhea" id="RHEA:62636"/>
        <dbReference type="Rhea" id="RHEA-COMP:10502"/>
        <dbReference type="Rhea" id="RHEA-COMP:16355"/>
        <dbReference type="ChEBI" id="CHEBI:15377"/>
        <dbReference type="ChEBI" id="CHEBI:30879"/>
        <dbReference type="ChEBI" id="CHEBI:35924"/>
        <dbReference type="ChEBI" id="CHEBI:83099"/>
        <dbReference type="ChEBI" id="CHEBI:83100"/>
        <dbReference type="EC" id="1.11.1.28"/>
    </reaction>
</comment>
<comment type="similarity">
    <text evidence="6">Belongs to the AhpD family.</text>
</comment>
<dbReference type="GO" id="GO:0015036">
    <property type="term" value="F:disulfide oxidoreductase activity"/>
    <property type="evidence" value="ECO:0007669"/>
    <property type="project" value="TreeGrafter"/>
</dbReference>
<reference evidence="8" key="1">
    <citation type="submission" date="2015-03" db="EMBL/GenBank/DDBJ databases">
        <title>Draft genome sequence of Mizugakiibacter sediminis skMP5.</title>
        <authorList>
            <person name="Watanabe T."/>
            <person name="Kojima H."/>
            <person name="Fukui M."/>
        </authorList>
    </citation>
    <scope>NUCLEOTIDE SEQUENCE</scope>
    <source>
        <strain evidence="8">SkMP5</strain>
    </source>
</reference>
<dbReference type="HAMAP" id="MF_01676">
    <property type="entry name" value="AhpD"/>
    <property type="match status" value="1"/>
</dbReference>
<dbReference type="PANTHER" id="PTHR33930:SF7">
    <property type="entry name" value="ALKYL HYDROPEROXIDE REDUCTASE AHPD"/>
    <property type="match status" value="1"/>
</dbReference>
<accession>A0A0S6YZS0</accession>
<dbReference type="InterPro" id="IPR004675">
    <property type="entry name" value="AhpD_core"/>
</dbReference>
<evidence type="ECO:0000256" key="4">
    <source>
        <dbReference type="ARBA" id="ARBA00023157"/>
    </source>
</evidence>
<sequence>MSLAELKAQLPDYAKDLRLNLESVLSEAGAPGLGRKQIAIVALASAIAARHAPLTRAIAADAAAHLSAEEQNGARAAAAIMAMNNVYYRFTHLVNDPEYATLRAGLRMNVMANPGCAKVDFELASLAVSAINGCGACMESHEKTLRKHEVSAQAVQSAVRIAAVLHAVAVTLEQAEAAQTDLSAAA</sequence>
<feature type="domain" description="Carboxymuconolactone decarboxylase-like" evidence="7">
    <location>
        <begin position="97"/>
        <end position="179"/>
    </location>
</feature>
<evidence type="ECO:0000313" key="8">
    <source>
        <dbReference type="EMBL" id="GAN44794.1"/>
    </source>
</evidence>
<keyword evidence="3 6" id="KW-0560">Oxidoreductase</keyword>
<evidence type="ECO:0000256" key="3">
    <source>
        <dbReference type="ARBA" id="ARBA00023002"/>
    </source>
</evidence>
<feature type="disulfide bond" evidence="6">
    <location>
        <begin position="134"/>
        <end position="137"/>
    </location>
</feature>
<dbReference type="NCBIfam" id="TIGR00777">
    <property type="entry name" value="ahpD"/>
    <property type="match status" value="1"/>
</dbReference>
<keyword evidence="4 6" id="KW-1015">Disulfide bond</keyword>
<feature type="disulfide bond" description="Interchain (with AhpC); in linked form" evidence="6">
    <location>
        <position position="137"/>
    </location>
</feature>
<keyword evidence="2 6" id="KW-0049">Antioxidant</keyword>
<evidence type="ECO:0000256" key="1">
    <source>
        <dbReference type="ARBA" id="ARBA00022559"/>
    </source>
</evidence>
<organism evidence="8">
    <name type="scientific">Mizugakiibacter sediminis</name>
    <dbReference type="NCBI Taxonomy" id="1475481"/>
    <lineage>
        <taxon>Bacteria</taxon>
        <taxon>Pseudomonadati</taxon>
        <taxon>Pseudomonadota</taxon>
        <taxon>Gammaproteobacteria</taxon>
        <taxon>Lysobacterales</taxon>
        <taxon>Rhodanobacteraceae</taxon>
        <taxon>Mizugakiibacter</taxon>
    </lineage>
</organism>
<dbReference type="Gene3D" id="1.20.1290.10">
    <property type="entry name" value="AhpD-like"/>
    <property type="match status" value="1"/>
</dbReference>
<feature type="active site" description="Proton donor" evidence="6">
    <location>
        <position position="134"/>
    </location>
</feature>
<dbReference type="InterPro" id="IPR029032">
    <property type="entry name" value="AhpD-like"/>
</dbReference>